<keyword evidence="3" id="KW-0804">Transcription</keyword>
<gene>
    <name evidence="6" type="ORF">ENJ42_02715</name>
</gene>
<comment type="caution">
    <text evidence="6">The sequence shown here is derived from an EMBL/GenBank/DDBJ whole genome shotgun (WGS) entry which is preliminary data.</text>
</comment>
<dbReference type="SUPFAM" id="SSF46785">
    <property type="entry name" value="Winged helix' DNA-binding domain"/>
    <property type="match status" value="1"/>
</dbReference>
<dbReference type="InterPro" id="IPR036390">
    <property type="entry name" value="WH_DNA-bd_sf"/>
</dbReference>
<evidence type="ECO:0000256" key="3">
    <source>
        <dbReference type="ARBA" id="ARBA00023163"/>
    </source>
</evidence>
<dbReference type="InterPro" id="IPR000595">
    <property type="entry name" value="cNMP-bd_dom"/>
</dbReference>
<organism evidence="6">
    <name type="scientific">Hellea balneolensis</name>
    <dbReference type="NCBI Taxonomy" id="287478"/>
    <lineage>
        <taxon>Bacteria</taxon>
        <taxon>Pseudomonadati</taxon>
        <taxon>Pseudomonadota</taxon>
        <taxon>Alphaproteobacteria</taxon>
        <taxon>Maricaulales</taxon>
        <taxon>Robiginitomaculaceae</taxon>
        <taxon>Hellea</taxon>
    </lineage>
</organism>
<accession>A0A7C5R3M8</accession>
<dbReference type="InterPro" id="IPR014710">
    <property type="entry name" value="RmlC-like_jellyroll"/>
</dbReference>
<protein>
    <submittedName>
        <fullName evidence="6">Crp/Fnr family transcriptional regulator</fullName>
    </submittedName>
</protein>
<evidence type="ECO:0000256" key="1">
    <source>
        <dbReference type="ARBA" id="ARBA00023015"/>
    </source>
</evidence>
<dbReference type="SUPFAM" id="SSF51206">
    <property type="entry name" value="cAMP-binding domain-like"/>
    <property type="match status" value="1"/>
</dbReference>
<evidence type="ECO:0000256" key="2">
    <source>
        <dbReference type="ARBA" id="ARBA00023125"/>
    </source>
</evidence>
<dbReference type="AlphaFoldDB" id="A0A7C5R3M8"/>
<name>A0A7C5R3M8_9PROT</name>
<proteinExistence type="predicted"/>
<dbReference type="Gene3D" id="1.10.10.10">
    <property type="entry name" value="Winged helix-like DNA-binding domain superfamily/Winged helix DNA-binding domain"/>
    <property type="match status" value="1"/>
</dbReference>
<keyword evidence="1" id="KW-0805">Transcription regulation</keyword>
<dbReference type="InterPro" id="IPR050397">
    <property type="entry name" value="Env_Response_Regulators"/>
</dbReference>
<evidence type="ECO:0000259" key="5">
    <source>
        <dbReference type="PROSITE" id="PS51063"/>
    </source>
</evidence>
<dbReference type="Pfam" id="PF13545">
    <property type="entry name" value="HTH_Crp_2"/>
    <property type="match status" value="1"/>
</dbReference>
<reference evidence="6" key="1">
    <citation type="journal article" date="2020" name="mSystems">
        <title>Genome- and Community-Level Interaction Insights into Carbon Utilization and Element Cycling Functions of Hydrothermarchaeota in Hydrothermal Sediment.</title>
        <authorList>
            <person name="Zhou Z."/>
            <person name="Liu Y."/>
            <person name="Xu W."/>
            <person name="Pan J."/>
            <person name="Luo Z.H."/>
            <person name="Li M."/>
        </authorList>
    </citation>
    <scope>NUCLEOTIDE SEQUENCE [LARGE SCALE GENOMIC DNA]</scope>
    <source>
        <strain evidence="6">HyVt-485</strain>
    </source>
</reference>
<dbReference type="GO" id="GO:0003700">
    <property type="term" value="F:DNA-binding transcription factor activity"/>
    <property type="evidence" value="ECO:0007669"/>
    <property type="project" value="TreeGrafter"/>
</dbReference>
<dbReference type="InterPro" id="IPR036388">
    <property type="entry name" value="WH-like_DNA-bd_sf"/>
</dbReference>
<sequence>MYMDNVKTTLLAGLGIRDNDALSNFETLKVKAGDVLFKPGDQAKVFLVLVRGHIRVSLITKTDRELTLYHVGANETCLLTNTALLQSETYYARGTAETDVEALILPSAKFTEAIERSPEFLKFILTDYSRRIENLVALVDRLANRDVSGQLAEILCQNADVHGRVPLTQIEMAREIGTAREVVARKLADLEHHGHVKRERGAVQILNPDTFCRNV</sequence>
<evidence type="ECO:0000313" key="6">
    <source>
        <dbReference type="EMBL" id="HHL42506.1"/>
    </source>
</evidence>
<dbReference type="SMART" id="SM00419">
    <property type="entry name" value="HTH_CRP"/>
    <property type="match status" value="1"/>
</dbReference>
<feature type="domain" description="HTH crp-type" evidence="5">
    <location>
        <begin position="145"/>
        <end position="209"/>
    </location>
</feature>
<dbReference type="GO" id="GO:0003677">
    <property type="term" value="F:DNA binding"/>
    <property type="evidence" value="ECO:0007669"/>
    <property type="project" value="UniProtKB-KW"/>
</dbReference>
<dbReference type="GO" id="GO:0005829">
    <property type="term" value="C:cytosol"/>
    <property type="evidence" value="ECO:0007669"/>
    <property type="project" value="TreeGrafter"/>
</dbReference>
<dbReference type="CDD" id="cd00038">
    <property type="entry name" value="CAP_ED"/>
    <property type="match status" value="1"/>
</dbReference>
<dbReference type="Pfam" id="PF00027">
    <property type="entry name" value="cNMP_binding"/>
    <property type="match status" value="1"/>
</dbReference>
<dbReference type="InterPro" id="IPR012318">
    <property type="entry name" value="HTH_CRP"/>
</dbReference>
<dbReference type="PANTHER" id="PTHR24567:SF74">
    <property type="entry name" value="HTH-TYPE TRANSCRIPTIONAL REGULATOR ARCR"/>
    <property type="match status" value="1"/>
</dbReference>
<dbReference type="EMBL" id="DRMJ01000131">
    <property type="protein sequence ID" value="HHL42506.1"/>
    <property type="molecule type" value="Genomic_DNA"/>
</dbReference>
<keyword evidence="2" id="KW-0238">DNA-binding</keyword>
<dbReference type="PROSITE" id="PS50042">
    <property type="entry name" value="CNMP_BINDING_3"/>
    <property type="match status" value="1"/>
</dbReference>
<feature type="domain" description="Cyclic nucleotide-binding" evidence="4">
    <location>
        <begin position="20"/>
        <end position="131"/>
    </location>
</feature>
<dbReference type="InterPro" id="IPR018490">
    <property type="entry name" value="cNMP-bd_dom_sf"/>
</dbReference>
<dbReference type="PANTHER" id="PTHR24567">
    <property type="entry name" value="CRP FAMILY TRANSCRIPTIONAL REGULATORY PROTEIN"/>
    <property type="match status" value="1"/>
</dbReference>
<evidence type="ECO:0000259" key="4">
    <source>
        <dbReference type="PROSITE" id="PS50042"/>
    </source>
</evidence>
<dbReference type="PROSITE" id="PS51063">
    <property type="entry name" value="HTH_CRP_2"/>
    <property type="match status" value="1"/>
</dbReference>
<dbReference type="Proteomes" id="UP000885830">
    <property type="component" value="Unassembled WGS sequence"/>
</dbReference>
<dbReference type="Gene3D" id="2.60.120.10">
    <property type="entry name" value="Jelly Rolls"/>
    <property type="match status" value="1"/>
</dbReference>